<protein>
    <submittedName>
        <fullName evidence="1">Uncharacterized protein</fullName>
    </submittedName>
</protein>
<name>A0A855X1M0_9BACT</name>
<reference evidence="1 2" key="1">
    <citation type="journal article" date="2018" name="ISME J.">
        <title>A methanotrophic archaeon couples anaerobic oxidation of methane to Fe(III) reduction.</title>
        <authorList>
            <person name="Cai C."/>
            <person name="Leu A.O."/>
            <person name="Xie G.J."/>
            <person name="Guo J."/>
            <person name="Feng Y."/>
            <person name="Zhao J.X."/>
            <person name="Tyson G.W."/>
            <person name="Yuan Z."/>
            <person name="Hu S."/>
        </authorList>
    </citation>
    <scope>NUCLEOTIDE SEQUENCE [LARGE SCALE GENOMIC DNA]</scope>
    <source>
        <strain evidence="1">FeB_12</strain>
    </source>
</reference>
<accession>A0A855X1M0</accession>
<comment type="caution">
    <text evidence="1">The sequence shown here is derived from an EMBL/GenBank/DDBJ whole genome shotgun (WGS) entry which is preliminary data.</text>
</comment>
<proteinExistence type="predicted"/>
<sequence length="71" mass="8368">MKVKFVLTMDDVVVEDRKIDQIIMDWESEVDQQDILEVSHQWITTQNFLTQRMVGLMRVGESSLTIEPLEE</sequence>
<organism evidence="1 2">
    <name type="scientific">candidate division GN15 bacterium</name>
    <dbReference type="NCBI Taxonomy" id="2072418"/>
    <lineage>
        <taxon>Bacteria</taxon>
        <taxon>candidate division GN15</taxon>
    </lineage>
</organism>
<dbReference type="AlphaFoldDB" id="A0A855X1M0"/>
<evidence type="ECO:0000313" key="2">
    <source>
        <dbReference type="Proteomes" id="UP000250918"/>
    </source>
</evidence>
<gene>
    <name evidence="1" type="ORF">C3F09_05675</name>
</gene>
<dbReference type="EMBL" id="PQAP01000065">
    <property type="protein sequence ID" value="PWB73095.1"/>
    <property type="molecule type" value="Genomic_DNA"/>
</dbReference>
<dbReference type="Proteomes" id="UP000250918">
    <property type="component" value="Unassembled WGS sequence"/>
</dbReference>
<evidence type="ECO:0000313" key="1">
    <source>
        <dbReference type="EMBL" id="PWB73095.1"/>
    </source>
</evidence>